<evidence type="ECO:0000313" key="2">
    <source>
        <dbReference type="Proteomes" id="UP000006575"/>
    </source>
</evidence>
<dbReference type="KEGG" id="rle:RL1070"/>
<dbReference type="Proteomes" id="UP000006575">
    <property type="component" value="Chromosome"/>
</dbReference>
<organism evidence="1 2">
    <name type="scientific">Rhizobium johnstonii (strain DSM 114642 / LMG 32736 / 3841)</name>
    <name type="common">Rhizobium leguminosarum bv. viciae</name>
    <dbReference type="NCBI Taxonomy" id="216596"/>
    <lineage>
        <taxon>Bacteria</taxon>
        <taxon>Pseudomonadati</taxon>
        <taxon>Pseudomonadota</taxon>
        <taxon>Alphaproteobacteria</taxon>
        <taxon>Hyphomicrobiales</taxon>
        <taxon>Rhizobiaceae</taxon>
        <taxon>Rhizobium/Agrobacterium group</taxon>
        <taxon>Rhizobium</taxon>
        <taxon>Rhizobium johnstonii</taxon>
    </lineage>
</organism>
<sequence length="123" mass="13237">MSLPKVVPGLRLVRHEADLMDVAPSSTRKGSSGDLPLAAFLPHLPFDLGSLVVAIPGMLSAGQGIIHHRLQLRTASVLALGDNVGRCEGKRQHYGCRRSDKAESLMVPLPLRMHSTSQPGEQQ</sequence>
<dbReference type="EMBL" id="AM236080">
    <property type="protein sequence ID" value="CAK06567.1"/>
    <property type="molecule type" value="Genomic_DNA"/>
</dbReference>
<reference evidence="1 2" key="1">
    <citation type="journal article" date="2006" name="Genome Biol.">
        <title>The genome of Rhizobium leguminosarum has recognizable core and accessory components.</title>
        <authorList>
            <person name="Young J.W."/>
            <person name="Crossman L.C."/>
            <person name="Johnston A.W.B."/>
            <person name="Thomson N.R."/>
            <person name="Ghazoui Z.F."/>
            <person name="Hull K.H."/>
            <person name="Wexler M."/>
            <person name="Curson A.R.J."/>
            <person name="Todd J.D."/>
            <person name="Poole P.S."/>
            <person name="Mauchline T.H."/>
            <person name="East A.K."/>
            <person name="Quail M.A."/>
            <person name="Churcher C."/>
            <person name="Arrowsmith C."/>
            <person name="Cherevach A."/>
            <person name="Chillingworth T."/>
            <person name="Clarke K."/>
            <person name="Cronin A."/>
            <person name="Davis P."/>
            <person name="Fraser A."/>
            <person name="Hance Z."/>
            <person name="Hauser H."/>
            <person name="Jagels K."/>
            <person name="Moule S."/>
            <person name="Mungall K."/>
            <person name="Norbertczak H."/>
            <person name="Rabbinowitsch E."/>
            <person name="Sanders M."/>
            <person name="Simmonds M."/>
            <person name="Whitehead S."/>
            <person name="Parkhill J."/>
        </authorList>
    </citation>
    <scope>NUCLEOTIDE SEQUENCE [LARGE SCALE GENOMIC DNA]</scope>
    <source>
        <strain evidence="2">DSM 114642 / LMG 32736 / 3841</strain>
    </source>
</reference>
<keyword evidence="2" id="KW-1185">Reference proteome</keyword>
<dbReference type="AlphaFoldDB" id="Q1MKD8"/>
<evidence type="ECO:0000313" key="1">
    <source>
        <dbReference type="EMBL" id="CAK06567.1"/>
    </source>
</evidence>
<gene>
    <name evidence="1" type="ordered locus">RL1070</name>
</gene>
<accession>Q1MKD8</accession>
<name>Q1MKD8_RHIJ3</name>
<dbReference type="EnsemblBacteria" id="CAK06567">
    <property type="protein sequence ID" value="CAK06567"/>
    <property type="gene ID" value="RL1070"/>
</dbReference>
<dbReference type="HOGENOM" id="CLU_2013425_0_0_5"/>
<proteinExistence type="predicted"/>
<protein>
    <submittedName>
        <fullName evidence="1">Uncharacterized protein</fullName>
    </submittedName>
</protein>